<evidence type="ECO:0000313" key="3">
    <source>
        <dbReference type="EMBL" id="CAE2283921.1"/>
    </source>
</evidence>
<protein>
    <recommendedName>
        <fullName evidence="4">GST N-terminal domain-containing protein</fullName>
    </recommendedName>
</protein>
<dbReference type="CDD" id="cd00570">
    <property type="entry name" value="GST_N_family"/>
    <property type="match status" value="1"/>
</dbReference>
<dbReference type="SFLD" id="SFLDS00019">
    <property type="entry name" value="Glutathione_Transferase_(cytos"/>
    <property type="match status" value="1"/>
</dbReference>
<dbReference type="PANTHER" id="PTHR43968">
    <property type="match status" value="1"/>
</dbReference>
<evidence type="ECO:0000259" key="1">
    <source>
        <dbReference type="PROSITE" id="PS50404"/>
    </source>
</evidence>
<dbReference type="EMBL" id="HBKN01012333">
    <property type="protein sequence ID" value="CAE2283921.1"/>
    <property type="molecule type" value="Transcribed_RNA"/>
</dbReference>
<dbReference type="Gene3D" id="3.40.30.10">
    <property type="entry name" value="Glutaredoxin"/>
    <property type="match status" value="1"/>
</dbReference>
<reference evidence="3" key="1">
    <citation type="submission" date="2021-01" db="EMBL/GenBank/DDBJ databases">
        <authorList>
            <person name="Corre E."/>
            <person name="Pelletier E."/>
            <person name="Niang G."/>
            <person name="Scheremetjew M."/>
            <person name="Finn R."/>
            <person name="Kale V."/>
            <person name="Holt S."/>
            <person name="Cochrane G."/>
            <person name="Meng A."/>
            <person name="Brown T."/>
            <person name="Cohen L."/>
        </authorList>
    </citation>
    <scope>NUCLEOTIDE SEQUENCE</scope>
    <source>
        <strain evidence="3">CCMP 2712</strain>
    </source>
</reference>
<dbReference type="OMA" id="PGGYTKK"/>
<sequence length="311" mass="35868">MRIDISPSIHLGGEETILCRQQTTNPDITLYSSWFCPFAQRVWAYLEELVERDIIQYQWIEINPYETRSDGGCTKQPLSIDAKRQQYPDFVDVSPRGLVPAINHDGFGVNDSMVICEYLSDVFEPSRQRTDDGRNHGILQPWNVQERTKVRIFWEHISSQVIPCFYRLLMTADQAGREDAHVKLLAGLRYANNFMLSISSSGFFLGEGRYSLADLSLAPWWFRFLCVLGPYRNFQVPNTEEYARLHLWWQAMLNCKSFCRTLVSPERLMENYEEYSDGTATSEIARTLLGSRAIPRNPAKIDSFVGKPLEA</sequence>
<dbReference type="Gene3D" id="1.20.1050.10">
    <property type="match status" value="1"/>
</dbReference>
<dbReference type="InterPro" id="IPR040079">
    <property type="entry name" value="Glutathione_S-Trfase"/>
</dbReference>
<dbReference type="GO" id="GO:0005737">
    <property type="term" value="C:cytoplasm"/>
    <property type="evidence" value="ECO:0007669"/>
    <property type="project" value="TreeGrafter"/>
</dbReference>
<dbReference type="PANTHER" id="PTHR43968:SF6">
    <property type="entry name" value="GLUTATHIONE S-TRANSFERASE OMEGA"/>
    <property type="match status" value="1"/>
</dbReference>
<dbReference type="Pfam" id="PF13409">
    <property type="entry name" value="GST_N_2"/>
    <property type="match status" value="1"/>
</dbReference>
<gene>
    <name evidence="3" type="ORF">GTHE00462_LOCUS9653</name>
</gene>
<organism evidence="3">
    <name type="scientific">Guillardia theta</name>
    <name type="common">Cryptophyte</name>
    <name type="synonym">Cryptomonas phi</name>
    <dbReference type="NCBI Taxonomy" id="55529"/>
    <lineage>
        <taxon>Eukaryota</taxon>
        <taxon>Cryptophyceae</taxon>
        <taxon>Pyrenomonadales</taxon>
        <taxon>Geminigeraceae</taxon>
        <taxon>Guillardia</taxon>
    </lineage>
</organism>
<evidence type="ECO:0008006" key="4">
    <source>
        <dbReference type="Google" id="ProtNLM"/>
    </source>
</evidence>
<dbReference type="SUPFAM" id="SSF52833">
    <property type="entry name" value="Thioredoxin-like"/>
    <property type="match status" value="1"/>
</dbReference>
<dbReference type="AlphaFoldDB" id="A0A7S4K4X6"/>
<dbReference type="CDD" id="cd00299">
    <property type="entry name" value="GST_C_family"/>
    <property type="match status" value="1"/>
</dbReference>
<dbReference type="PROSITE" id="PS50405">
    <property type="entry name" value="GST_CTER"/>
    <property type="match status" value="1"/>
</dbReference>
<dbReference type="InterPro" id="IPR004045">
    <property type="entry name" value="Glutathione_S-Trfase_N"/>
</dbReference>
<accession>A0A7S4K4X6</accession>
<name>A0A7S4K4X6_GUITH</name>
<dbReference type="InterPro" id="IPR050983">
    <property type="entry name" value="GST_Omega/HSP26"/>
</dbReference>
<dbReference type="InterPro" id="IPR010987">
    <property type="entry name" value="Glutathione-S-Trfase_C-like"/>
</dbReference>
<proteinExistence type="predicted"/>
<dbReference type="InterPro" id="IPR036282">
    <property type="entry name" value="Glutathione-S-Trfase_C_sf"/>
</dbReference>
<dbReference type="InterPro" id="IPR036249">
    <property type="entry name" value="Thioredoxin-like_sf"/>
</dbReference>
<dbReference type="SUPFAM" id="SSF47616">
    <property type="entry name" value="GST C-terminal domain-like"/>
    <property type="match status" value="1"/>
</dbReference>
<dbReference type="PROSITE" id="PS50404">
    <property type="entry name" value="GST_NTER"/>
    <property type="match status" value="1"/>
</dbReference>
<feature type="domain" description="GST C-terminal" evidence="2">
    <location>
        <begin position="143"/>
        <end position="272"/>
    </location>
</feature>
<feature type="domain" description="GST N-terminal" evidence="1">
    <location>
        <begin position="26"/>
        <end position="127"/>
    </location>
</feature>
<evidence type="ECO:0000259" key="2">
    <source>
        <dbReference type="PROSITE" id="PS50405"/>
    </source>
</evidence>